<dbReference type="SUPFAM" id="SSF52172">
    <property type="entry name" value="CheY-like"/>
    <property type="match status" value="1"/>
</dbReference>
<feature type="domain" description="CheB-type methylesterase" evidence="5">
    <location>
        <begin position="141"/>
        <end position="329"/>
    </location>
</feature>
<gene>
    <name evidence="6" type="ORF">F3S47_10650</name>
</gene>
<evidence type="ECO:0000256" key="1">
    <source>
        <dbReference type="ARBA" id="ARBA00022801"/>
    </source>
</evidence>
<dbReference type="InterPro" id="IPR035909">
    <property type="entry name" value="CheB_C"/>
</dbReference>
<protein>
    <recommendedName>
        <fullName evidence="2">protein-glutamate methylesterase</fullName>
        <ecNumber evidence="2">3.1.1.61</ecNumber>
    </recommendedName>
</protein>
<dbReference type="InterPro" id="IPR000673">
    <property type="entry name" value="Sig_transdc_resp-reg_Me-estase"/>
</dbReference>
<proteinExistence type="predicted"/>
<evidence type="ECO:0000256" key="3">
    <source>
        <dbReference type="ARBA" id="ARBA00048267"/>
    </source>
</evidence>
<feature type="active site" evidence="4">
    <location>
        <position position="176"/>
    </location>
</feature>
<keyword evidence="7" id="KW-1185">Reference proteome</keyword>
<dbReference type="GO" id="GO:0008984">
    <property type="term" value="F:protein-glutamate methylesterase activity"/>
    <property type="evidence" value="ECO:0007669"/>
    <property type="project" value="UniProtKB-EC"/>
</dbReference>
<dbReference type="PROSITE" id="PS50122">
    <property type="entry name" value="CHEB"/>
    <property type="match status" value="1"/>
</dbReference>
<dbReference type="GO" id="GO:0006935">
    <property type="term" value="P:chemotaxis"/>
    <property type="evidence" value="ECO:0007669"/>
    <property type="project" value="UniProtKB-UniRule"/>
</dbReference>
<feature type="active site" evidence="4">
    <location>
        <position position="271"/>
    </location>
</feature>
<sequence>MRIVLAHPSPVRRARLSRQLRTNDSSLHLIGLAQDLTELYTLTEHEGPDAVLVEWRFAGLPEFVVMHALFRALDVVCILLCDAGKAADTQFARNLPVLGPEPDSEEVIRLIKRHRAALHGDAPPGRRKEQSAKPAVGGWKPGSIVLLAASTGGVEALLDVLGTFPADCPPTLVVQHTGGSFAQSLIRLVDSRCTATVAPGRDGEAVRSGHVYFAPDDTAHLALATDAAPRIHLDPSPPVGGHRPAADVLFNSARGIAANVSAAILTGMGRDGAEGLLGLRQAGARTFAQDEASSVVYGMPRAAWEIGAAQARLPLRRIGPALLEACRPAAPPARPRRIISASVR</sequence>
<dbReference type="EMBL" id="VYQE01000003">
    <property type="protein sequence ID" value="KAA9007966.1"/>
    <property type="molecule type" value="Genomic_DNA"/>
</dbReference>
<dbReference type="InterPro" id="IPR011006">
    <property type="entry name" value="CheY-like_superfamily"/>
</dbReference>
<dbReference type="GO" id="GO:0005737">
    <property type="term" value="C:cytoplasm"/>
    <property type="evidence" value="ECO:0007669"/>
    <property type="project" value="InterPro"/>
</dbReference>
<dbReference type="SUPFAM" id="SSF52738">
    <property type="entry name" value="Methylesterase CheB, C-terminal domain"/>
    <property type="match status" value="1"/>
</dbReference>
<evidence type="ECO:0000313" key="7">
    <source>
        <dbReference type="Proteomes" id="UP000326554"/>
    </source>
</evidence>
<dbReference type="GO" id="GO:0000156">
    <property type="term" value="F:phosphorelay response regulator activity"/>
    <property type="evidence" value="ECO:0007669"/>
    <property type="project" value="InterPro"/>
</dbReference>
<comment type="caution">
    <text evidence="6">The sequence shown here is derived from an EMBL/GenBank/DDBJ whole genome shotgun (WGS) entry which is preliminary data.</text>
</comment>
<evidence type="ECO:0000256" key="2">
    <source>
        <dbReference type="ARBA" id="ARBA00039140"/>
    </source>
</evidence>
<dbReference type="AlphaFoldDB" id="A0A5J5GIB1"/>
<dbReference type="EC" id="3.1.1.61" evidence="2"/>
<evidence type="ECO:0000256" key="4">
    <source>
        <dbReference type="PROSITE-ProRule" id="PRU00050"/>
    </source>
</evidence>
<dbReference type="CDD" id="cd16432">
    <property type="entry name" value="CheB_Rec"/>
    <property type="match status" value="1"/>
</dbReference>
<dbReference type="PANTHER" id="PTHR42872:SF6">
    <property type="entry name" value="PROTEIN-GLUTAMATE METHYLESTERASE_PROTEIN-GLUTAMINE GLUTAMINASE"/>
    <property type="match status" value="1"/>
</dbReference>
<comment type="catalytic activity">
    <reaction evidence="3">
        <text>[protein]-L-glutamate 5-O-methyl ester + H2O = L-glutamyl-[protein] + methanol + H(+)</text>
        <dbReference type="Rhea" id="RHEA:23236"/>
        <dbReference type="Rhea" id="RHEA-COMP:10208"/>
        <dbReference type="Rhea" id="RHEA-COMP:10311"/>
        <dbReference type="ChEBI" id="CHEBI:15377"/>
        <dbReference type="ChEBI" id="CHEBI:15378"/>
        <dbReference type="ChEBI" id="CHEBI:17790"/>
        <dbReference type="ChEBI" id="CHEBI:29973"/>
        <dbReference type="ChEBI" id="CHEBI:82795"/>
        <dbReference type="EC" id="3.1.1.61"/>
    </reaction>
</comment>
<dbReference type="Gene3D" id="3.40.50.180">
    <property type="entry name" value="Methylesterase CheB, C-terminal domain"/>
    <property type="match status" value="1"/>
</dbReference>
<name>A0A5J5GIB1_9RHOB</name>
<dbReference type="PANTHER" id="PTHR42872">
    <property type="entry name" value="PROTEIN-GLUTAMATE METHYLESTERASE/PROTEIN-GLUTAMINE GLUTAMINASE"/>
    <property type="match status" value="1"/>
</dbReference>
<feature type="active site" evidence="4">
    <location>
        <position position="150"/>
    </location>
</feature>
<accession>A0A5J5GIB1</accession>
<dbReference type="Proteomes" id="UP000326554">
    <property type="component" value="Unassembled WGS sequence"/>
</dbReference>
<dbReference type="Pfam" id="PF01339">
    <property type="entry name" value="CheB_methylest"/>
    <property type="match status" value="1"/>
</dbReference>
<keyword evidence="4" id="KW-0145">Chemotaxis</keyword>
<reference evidence="6 7" key="1">
    <citation type="submission" date="2019-09" db="EMBL/GenBank/DDBJ databases">
        <authorList>
            <person name="Park J.-S."/>
            <person name="Choi H.-J."/>
        </authorList>
    </citation>
    <scope>NUCLEOTIDE SEQUENCE [LARGE SCALE GENOMIC DNA]</scope>
    <source>
        <strain evidence="6 7">176SS1-4</strain>
    </source>
</reference>
<keyword evidence="1 4" id="KW-0378">Hydrolase</keyword>
<dbReference type="RefSeq" id="WP_150445249.1">
    <property type="nucleotide sequence ID" value="NZ_VYQE01000003.1"/>
</dbReference>
<organism evidence="6 7">
    <name type="scientific">Histidinibacterium aquaticum</name>
    <dbReference type="NCBI Taxonomy" id="2613962"/>
    <lineage>
        <taxon>Bacteria</taxon>
        <taxon>Pseudomonadati</taxon>
        <taxon>Pseudomonadota</taxon>
        <taxon>Alphaproteobacteria</taxon>
        <taxon>Rhodobacterales</taxon>
        <taxon>Paracoccaceae</taxon>
        <taxon>Histidinibacterium</taxon>
    </lineage>
</organism>
<evidence type="ECO:0000259" key="5">
    <source>
        <dbReference type="PROSITE" id="PS50122"/>
    </source>
</evidence>
<evidence type="ECO:0000313" key="6">
    <source>
        <dbReference type="EMBL" id="KAA9007966.1"/>
    </source>
</evidence>